<evidence type="ECO:0000256" key="6">
    <source>
        <dbReference type="ARBA" id="ARBA00048550"/>
    </source>
</evidence>
<dbReference type="GO" id="GO:0005829">
    <property type="term" value="C:cytosol"/>
    <property type="evidence" value="ECO:0007669"/>
    <property type="project" value="TreeGrafter"/>
</dbReference>
<dbReference type="FunFam" id="3.40.1030.10:FF:000003">
    <property type="entry name" value="Pyrimidine-nucleoside phosphorylase"/>
    <property type="match status" value="1"/>
</dbReference>
<dbReference type="SUPFAM" id="SSF52418">
    <property type="entry name" value="Nucleoside phosphorylase/phosphoribosyltransferase catalytic domain"/>
    <property type="match status" value="1"/>
</dbReference>
<dbReference type="GO" id="GO:0004645">
    <property type="term" value="F:1,4-alpha-oligoglucan phosphorylase activity"/>
    <property type="evidence" value="ECO:0007669"/>
    <property type="project" value="InterPro"/>
</dbReference>
<dbReference type="NCBIfam" id="NF004490">
    <property type="entry name" value="PRK05820.1"/>
    <property type="match status" value="1"/>
</dbReference>
<name>A0A5B2VCI8_9HYPH</name>
<dbReference type="Pfam" id="PF07831">
    <property type="entry name" value="PYNP_C"/>
    <property type="match status" value="1"/>
</dbReference>
<dbReference type="SUPFAM" id="SSF54680">
    <property type="entry name" value="Pyrimidine nucleoside phosphorylase C-terminal domain"/>
    <property type="match status" value="1"/>
</dbReference>
<evidence type="ECO:0000256" key="1">
    <source>
        <dbReference type="ARBA" id="ARBA00006915"/>
    </source>
</evidence>
<evidence type="ECO:0000256" key="7">
    <source>
        <dbReference type="HAMAP-Rule" id="MF_01628"/>
    </source>
</evidence>
<dbReference type="HAMAP" id="MF_01628">
    <property type="entry name" value="Thymid_phosp"/>
    <property type="match status" value="1"/>
</dbReference>
<comment type="similarity">
    <text evidence="1 7">Belongs to the thymidine/pyrimidine-nucleoside phosphorylase family.</text>
</comment>
<evidence type="ECO:0000313" key="10">
    <source>
        <dbReference type="Proteomes" id="UP000323142"/>
    </source>
</evidence>
<organism evidence="9 10">
    <name type="scientific">Salinarimonas soli</name>
    <dbReference type="NCBI Taxonomy" id="1638099"/>
    <lineage>
        <taxon>Bacteria</taxon>
        <taxon>Pseudomonadati</taxon>
        <taxon>Pseudomonadota</taxon>
        <taxon>Alphaproteobacteria</taxon>
        <taxon>Hyphomicrobiales</taxon>
        <taxon>Salinarimonadaceae</taxon>
        <taxon>Salinarimonas</taxon>
    </lineage>
</organism>
<dbReference type="OrthoDB" id="9763887at2"/>
<keyword evidence="10" id="KW-1185">Reference proteome</keyword>
<dbReference type="PROSITE" id="PS00647">
    <property type="entry name" value="THYMID_PHOSPHORYLASE"/>
    <property type="match status" value="1"/>
</dbReference>
<keyword evidence="5 7" id="KW-0808">Transferase</keyword>
<dbReference type="PANTHER" id="PTHR10515">
    <property type="entry name" value="THYMIDINE PHOSPHORYLASE"/>
    <property type="match status" value="1"/>
</dbReference>
<dbReference type="NCBIfam" id="TIGR02644">
    <property type="entry name" value="Y_phosphoryl"/>
    <property type="match status" value="1"/>
</dbReference>
<dbReference type="GO" id="GO:0006206">
    <property type="term" value="P:pyrimidine nucleobase metabolic process"/>
    <property type="evidence" value="ECO:0007669"/>
    <property type="project" value="InterPro"/>
</dbReference>
<sequence length="437" mass="44966">MTLLPQEIIRLKRDGGTLAPELIQAFIEGLTAGRVSEGQAAAFAMAVFFRGMSLDERVALTRAMMSSGEVLAWDLPGPVLDKHSTGGVGDAVSLALGPAVAACGGYVPMISGRGLGHTGGTLDKFDSIPGYATQPDIATFRRVTREVGCAIIGQTADLAPADKRLYSIRDVTATVESIDLITASILSKKLAAGLQGLVMDVKFGTGAFMSDTDGARDLARSLVSVANGAGLPTSALLTDMNEPLASAAGNAVEMAYVVDYLTGRRREPRFHEVTVALAGEMLALGGLALDPADGARRIEDAVESGRACETFSAMVMALGGPSDFVAGAERYLPKAPVIRAVEPEGEGVVEAIATRDVGVAVVALGGGRTRPEDAIDHAVGLTDLARVGAAVGSGRPLGIVHARDEAGAEAAARALRAAYRLGAAPGERPLVLERIGA</sequence>
<dbReference type="InterPro" id="IPR036320">
    <property type="entry name" value="Glycosyl_Trfase_fam3_N_dom_sf"/>
</dbReference>
<dbReference type="InterPro" id="IPR017872">
    <property type="entry name" value="Pyrmidine_PPase_CS"/>
</dbReference>
<evidence type="ECO:0000256" key="2">
    <source>
        <dbReference type="ARBA" id="ARBA00011738"/>
    </source>
</evidence>
<proteinExistence type="inferred from homology"/>
<evidence type="ECO:0000256" key="3">
    <source>
        <dbReference type="ARBA" id="ARBA00011892"/>
    </source>
</evidence>
<dbReference type="InterPro" id="IPR000053">
    <property type="entry name" value="Thymidine/pyrmidine_PPase"/>
</dbReference>
<protein>
    <recommendedName>
        <fullName evidence="3 7">Thymidine phosphorylase</fullName>
        <ecNumber evidence="3 7">2.4.2.4</ecNumber>
    </recommendedName>
    <alternativeName>
        <fullName evidence="7">TdRPase</fullName>
    </alternativeName>
</protein>
<dbReference type="AlphaFoldDB" id="A0A5B2VCI8"/>
<dbReference type="InterPro" id="IPR013102">
    <property type="entry name" value="PYNP_C"/>
</dbReference>
<dbReference type="Gene3D" id="3.90.1170.30">
    <property type="entry name" value="Pyrimidine nucleoside phosphorylase-like, C-terminal domain"/>
    <property type="match status" value="1"/>
</dbReference>
<dbReference type="PANTHER" id="PTHR10515:SF0">
    <property type="entry name" value="THYMIDINE PHOSPHORYLASE"/>
    <property type="match status" value="1"/>
</dbReference>
<dbReference type="InterPro" id="IPR017459">
    <property type="entry name" value="Glycosyl_Trfase_fam3_N_dom"/>
</dbReference>
<evidence type="ECO:0000313" key="9">
    <source>
        <dbReference type="EMBL" id="KAA2236132.1"/>
    </source>
</evidence>
<comment type="caution">
    <text evidence="9">The sequence shown here is derived from an EMBL/GenBank/DDBJ whole genome shotgun (WGS) entry which is preliminary data.</text>
</comment>
<keyword evidence="4 7" id="KW-0328">Glycosyltransferase</keyword>
<dbReference type="NCBIfam" id="TIGR02643">
    <property type="entry name" value="T_phosphoryl"/>
    <property type="match status" value="1"/>
</dbReference>
<dbReference type="GO" id="GO:0009032">
    <property type="term" value="F:thymidine phosphorylase activity"/>
    <property type="evidence" value="ECO:0007669"/>
    <property type="project" value="UniProtKB-UniRule"/>
</dbReference>
<reference evidence="9 10" key="1">
    <citation type="submission" date="2019-09" db="EMBL/GenBank/DDBJ databases">
        <title>Salinarimonas rosea gen. nov., sp. nov., a new member of the a-2 subgroup of the Proteobacteria.</title>
        <authorList>
            <person name="Liu J."/>
        </authorList>
    </citation>
    <scope>NUCLEOTIDE SEQUENCE [LARGE SCALE GENOMIC DNA]</scope>
    <source>
        <strain evidence="9 10">BN140002</strain>
    </source>
</reference>
<comment type="function">
    <text evidence="7">The enzymes which catalyze the reversible phosphorolysis of pyrimidine nucleosides are involved in the degradation of these compounds and in their utilization as carbon and energy sources, or in the rescue of pyrimidine bases for nucleotide synthesis.</text>
</comment>
<dbReference type="PIRSF" id="PIRSF000478">
    <property type="entry name" value="TP_PyNP"/>
    <property type="match status" value="1"/>
</dbReference>
<dbReference type="EC" id="2.4.2.4" evidence="3 7"/>
<dbReference type="Gene3D" id="3.40.1030.10">
    <property type="entry name" value="Nucleoside phosphorylase/phosphoribosyltransferase catalytic domain"/>
    <property type="match status" value="1"/>
</dbReference>
<evidence type="ECO:0000256" key="5">
    <source>
        <dbReference type="ARBA" id="ARBA00022679"/>
    </source>
</evidence>
<dbReference type="SUPFAM" id="SSF47648">
    <property type="entry name" value="Nucleoside phosphorylase/phosphoribosyltransferase N-terminal domain"/>
    <property type="match status" value="1"/>
</dbReference>
<dbReference type="InterPro" id="IPR013465">
    <property type="entry name" value="Thymidine_Pase"/>
</dbReference>
<dbReference type="Proteomes" id="UP000323142">
    <property type="component" value="Unassembled WGS sequence"/>
</dbReference>
<dbReference type="InterPro" id="IPR000312">
    <property type="entry name" value="Glycosyl_Trfase_fam3"/>
</dbReference>
<dbReference type="InterPro" id="IPR018090">
    <property type="entry name" value="Pyrmidine_PPas_bac/euk"/>
</dbReference>
<dbReference type="RefSeq" id="WP_149819155.1">
    <property type="nucleotide sequence ID" value="NZ_VUOA01000028.1"/>
</dbReference>
<dbReference type="EMBL" id="VUOA01000028">
    <property type="protein sequence ID" value="KAA2236132.1"/>
    <property type="molecule type" value="Genomic_DNA"/>
</dbReference>
<feature type="domain" description="Pyrimidine nucleoside phosphorylase C-terminal" evidence="8">
    <location>
        <begin position="348"/>
        <end position="422"/>
    </location>
</feature>
<evidence type="ECO:0000256" key="4">
    <source>
        <dbReference type="ARBA" id="ARBA00022676"/>
    </source>
</evidence>
<dbReference type="Pfam" id="PF00591">
    <property type="entry name" value="Glycos_transf_3"/>
    <property type="match status" value="1"/>
</dbReference>
<dbReference type="Gene3D" id="1.20.970.10">
    <property type="entry name" value="Transferase, Pyrimidine Nucleoside Phosphorylase, Chain C"/>
    <property type="match status" value="1"/>
</dbReference>
<evidence type="ECO:0000259" key="8">
    <source>
        <dbReference type="SMART" id="SM00941"/>
    </source>
</evidence>
<dbReference type="SMART" id="SM00941">
    <property type="entry name" value="PYNP_C"/>
    <property type="match status" value="1"/>
</dbReference>
<gene>
    <name evidence="7 9" type="primary">deoA</name>
    <name evidence="9" type="ORF">F0L46_15555</name>
</gene>
<dbReference type="InterPro" id="IPR035902">
    <property type="entry name" value="Nuc_phospho_transferase"/>
</dbReference>
<comment type="pathway">
    <text evidence="7">Pyrimidine metabolism; dTMP biosynthesis via salvage pathway; dTMP from thymine: step 1/2.</text>
</comment>
<dbReference type="Pfam" id="PF02885">
    <property type="entry name" value="Glycos_trans_3N"/>
    <property type="match status" value="1"/>
</dbReference>
<comment type="catalytic activity">
    <reaction evidence="6 7">
        <text>thymidine + phosphate = 2-deoxy-alpha-D-ribose 1-phosphate + thymine</text>
        <dbReference type="Rhea" id="RHEA:16037"/>
        <dbReference type="ChEBI" id="CHEBI:17748"/>
        <dbReference type="ChEBI" id="CHEBI:17821"/>
        <dbReference type="ChEBI" id="CHEBI:43474"/>
        <dbReference type="ChEBI" id="CHEBI:57259"/>
        <dbReference type="EC" id="2.4.2.4"/>
    </reaction>
</comment>
<accession>A0A5B2VCI8</accession>
<dbReference type="InterPro" id="IPR036566">
    <property type="entry name" value="PYNP-like_C_sf"/>
</dbReference>
<comment type="subunit">
    <text evidence="2 7">Homodimer.</text>
</comment>
<dbReference type="UniPathway" id="UPA00578">
    <property type="reaction ID" value="UER00638"/>
</dbReference>
<dbReference type="GO" id="GO:0046104">
    <property type="term" value="P:thymidine metabolic process"/>
    <property type="evidence" value="ECO:0007669"/>
    <property type="project" value="UniProtKB-UniRule"/>
</dbReference>
<reference evidence="9 10" key="2">
    <citation type="submission" date="2019-09" db="EMBL/GenBank/DDBJ databases">
        <authorList>
            <person name="Jin C."/>
        </authorList>
    </citation>
    <scope>NUCLEOTIDE SEQUENCE [LARGE SCALE GENOMIC DNA]</scope>
    <source>
        <strain evidence="9 10">BN140002</strain>
    </source>
</reference>